<evidence type="ECO:0000313" key="4">
    <source>
        <dbReference type="Proteomes" id="UP000030588"/>
    </source>
</evidence>
<name>A0A0A6V9Q2_9BACI</name>
<comment type="caution">
    <text evidence="3">The sequence shown here is derived from an EMBL/GenBank/DDBJ whole genome shotgun (WGS) entry which is preliminary data.</text>
</comment>
<feature type="domain" description="YncI copper-binding" evidence="2">
    <location>
        <begin position="15"/>
        <end position="133"/>
    </location>
</feature>
<keyword evidence="1" id="KW-0472">Membrane</keyword>
<protein>
    <recommendedName>
        <fullName evidence="2">YncI copper-binding domain-containing protein</fullName>
    </recommendedName>
</protein>
<keyword evidence="1" id="KW-1133">Transmembrane helix</keyword>
<dbReference type="Gene3D" id="2.60.40.2230">
    <property type="entry name" value="Uncharacterised protein YcnI-like PF07987, DUF1775"/>
    <property type="match status" value="1"/>
</dbReference>
<gene>
    <name evidence="3" type="ORF">NG54_12395</name>
</gene>
<evidence type="ECO:0000313" key="3">
    <source>
        <dbReference type="EMBL" id="KHD84940.1"/>
    </source>
</evidence>
<keyword evidence="1" id="KW-0812">Transmembrane</keyword>
<dbReference type="AlphaFoldDB" id="A0A0A6V9Q2"/>
<organism evidence="3 4">
    <name type="scientific">Heyndrickxia ginsengihumi</name>
    <dbReference type="NCBI Taxonomy" id="363870"/>
    <lineage>
        <taxon>Bacteria</taxon>
        <taxon>Bacillati</taxon>
        <taxon>Bacillota</taxon>
        <taxon>Bacilli</taxon>
        <taxon>Bacillales</taxon>
        <taxon>Bacillaceae</taxon>
        <taxon>Heyndrickxia</taxon>
    </lineage>
</organism>
<sequence length="196" mass="21047">MLAGMFLFAGVASAHVVVTPSTSAPGAWETYTMKVPTEKKVPTVKVTLKMPKGVQLESYQPVQGWNVKLTKDSSGKVKTITWTASGKGIGVGQFQQFTFVAENPDKAGSAAWNAFQYYKDGSIVEWTGNEKSDTPHSITKITKSAATSNTLTAHDQQKSSSSTNNENGSKTITLTLSIIAIILSALSLIVSFIKRK</sequence>
<dbReference type="Proteomes" id="UP000030588">
    <property type="component" value="Unassembled WGS sequence"/>
</dbReference>
<evidence type="ECO:0000256" key="1">
    <source>
        <dbReference type="SAM" id="Phobius"/>
    </source>
</evidence>
<reference evidence="3 4" key="1">
    <citation type="submission" date="2014-10" db="EMBL/GenBank/DDBJ databases">
        <title>Draft genome of phytase producing Bacillus ginsengihumi strain M2.11.</title>
        <authorList>
            <person name="Toymentseva A."/>
            <person name="Boulygina E.A."/>
            <person name="Kazakov S.V."/>
            <person name="Kayumov I."/>
            <person name="Suleimanova A.D."/>
            <person name="Mardanova A.M."/>
            <person name="Maria S.N."/>
            <person name="Sergey M.Y."/>
            <person name="Sharipova M.R."/>
        </authorList>
    </citation>
    <scope>NUCLEOTIDE SEQUENCE [LARGE SCALE GENOMIC DNA]</scope>
    <source>
        <strain evidence="3 4">M2.11</strain>
    </source>
</reference>
<dbReference type="Pfam" id="PF07987">
    <property type="entry name" value="DUF1775"/>
    <property type="match status" value="1"/>
</dbReference>
<dbReference type="InterPro" id="IPR012533">
    <property type="entry name" value="YcnI-copper_dom"/>
</dbReference>
<dbReference type="CDD" id="cd08545">
    <property type="entry name" value="YcnI_like"/>
    <property type="match status" value="1"/>
</dbReference>
<evidence type="ECO:0000259" key="2">
    <source>
        <dbReference type="Pfam" id="PF07987"/>
    </source>
</evidence>
<dbReference type="STRING" id="363870.NG54_12395"/>
<dbReference type="EMBL" id="JRUN01000037">
    <property type="protein sequence ID" value="KHD84940.1"/>
    <property type="molecule type" value="Genomic_DNA"/>
</dbReference>
<dbReference type="InterPro" id="IPR038507">
    <property type="entry name" value="YcnI-like_sf"/>
</dbReference>
<feature type="transmembrane region" description="Helical" evidence="1">
    <location>
        <begin position="172"/>
        <end position="193"/>
    </location>
</feature>
<proteinExistence type="predicted"/>
<accession>A0A0A6V9Q2</accession>